<gene>
    <name evidence="2" type="ORF">J2S02_000172</name>
</gene>
<organism evidence="2 3">
    <name type="scientific">Metabacillus niabensis</name>
    <dbReference type="NCBI Taxonomy" id="324854"/>
    <lineage>
        <taxon>Bacteria</taxon>
        <taxon>Bacillati</taxon>
        <taxon>Bacillota</taxon>
        <taxon>Bacilli</taxon>
        <taxon>Bacillales</taxon>
        <taxon>Bacillaceae</taxon>
        <taxon>Metabacillus</taxon>
    </lineage>
</organism>
<comment type="caution">
    <text evidence="2">The sequence shown here is derived from an EMBL/GenBank/DDBJ whole genome shotgun (WGS) entry which is preliminary data.</text>
</comment>
<protein>
    <submittedName>
        <fullName evidence="2">RimJ/RimL family protein N-acetyltransferase</fullName>
    </submittedName>
</protein>
<dbReference type="InterPro" id="IPR051531">
    <property type="entry name" value="N-acetyltransferase"/>
</dbReference>
<dbReference type="Proteomes" id="UP001232245">
    <property type="component" value="Unassembled WGS sequence"/>
</dbReference>
<dbReference type="EMBL" id="JAUSTZ010000001">
    <property type="protein sequence ID" value="MDQ0223850.1"/>
    <property type="molecule type" value="Genomic_DNA"/>
</dbReference>
<dbReference type="InterPro" id="IPR000182">
    <property type="entry name" value="GNAT_dom"/>
</dbReference>
<feature type="domain" description="N-acetyltransferase" evidence="1">
    <location>
        <begin position="22"/>
        <end position="161"/>
    </location>
</feature>
<evidence type="ECO:0000313" key="2">
    <source>
        <dbReference type="EMBL" id="MDQ0223850.1"/>
    </source>
</evidence>
<evidence type="ECO:0000259" key="1">
    <source>
        <dbReference type="PROSITE" id="PS51186"/>
    </source>
</evidence>
<dbReference type="PANTHER" id="PTHR43792:SF13">
    <property type="entry name" value="ACETYLTRANSFERASE"/>
    <property type="match status" value="1"/>
</dbReference>
<proteinExistence type="predicted"/>
<dbReference type="Pfam" id="PF13302">
    <property type="entry name" value="Acetyltransf_3"/>
    <property type="match status" value="1"/>
</dbReference>
<sequence>MPIIETENLLLHTFTKEMMKAILLHQPEKLPFKQAKDWPLPVYLELFPYKIDRFTVKPEEESWEWIIIHKKDKVIIGDIGFKGGPNEKGEIDIGYSIVPEYRGKGYATESGKALVQWGLFQQNVKKVTATCNPHNLASKRVLEKIGLHIVLETTELIYWSS</sequence>
<keyword evidence="3" id="KW-1185">Reference proteome</keyword>
<dbReference type="PROSITE" id="PS51186">
    <property type="entry name" value="GNAT"/>
    <property type="match status" value="1"/>
</dbReference>
<evidence type="ECO:0000313" key="3">
    <source>
        <dbReference type="Proteomes" id="UP001232245"/>
    </source>
</evidence>
<dbReference type="PANTHER" id="PTHR43792">
    <property type="entry name" value="GNAT FAMILY, PUTATIVE (AFU_ORTHOLOGUE AFUA_3G00765)-RELATED-RELATED"/>
    <property type="match status" value="1"/>
</dbReference>
<dbReference type="SUPFAM" id="SSF55729">
    <property type="entry name" value="Acyl-CoA N-acyltransferases (Nat)"/>
    <property type="match status" value="1"/>
</dbReference>
<dbReference type="InterPro" id="IPR016181">
    <property type="entry name" value="Acyl_CoA_acyltransferase"/>
</dbReference>
<accession>A0ABT9YXR0</accession>
<dbReference type="Gene3D" id="3.40.630.30">
    <property type="match status" value="1"/>
</dbReference>
<name>A0ABT9YXR0_9BACI</name>
<reference evidence="2 3" key="1">
    <citation type="submission" date="2023-07" db="EMBL/GenBank/DDBJ databases">
        <title>Genomic Encyclopedia of Type Strains, Phase IV (KMG-IV): sequencing the most valuable type-strain genomes for metagenomic binning, comparative biology and taxonomic classification.</title>
        <authorList>
            <person name="Goeker M."/>
        </authorList>
    </citation>
    <scope>NUCLEOTIDE SEQUENCE [LARGE SCALE GENOMIC DNA]</scope>
    <source>
        <strain evidence="2 3">DSM 17723</strain>
    </source>
</reference>
<dbReference type="RefSeq" id="WP_174880708.1">
    <property type="nucleotide sequence ID" value="NZ_CADEPK010000231.1"/>
</dbReference>